<dbReference type="OrthoDB" id="5985073at2759"/>
<feature type="chain" id="PRO_5032405438" evidence="2">
    <location>
        <begin position="18"/>
        <end position="281"/>
    </location>
</feature>
<evidence type="ECO:0000313" key="3">
    <source>
        <dbReference type="EMBL" id="CAF1417981.1"/>
    </source>
</evidence>
<proteinExistence type="predicted"/>
<accession>A0A815M817</accession>
<keyword evidence="2" id="KW-0732">Signal</keyword>
<evidence type="ECO:0000256" key="1">
    <source>
        <dbReference type="SAM" id="Phobius"/>
    </source>
</evidence>
<keyword evidence="1" id="KW-0812">Transmembrane</keyword>
<dbReference type="EMBL" id="CAJNOJ010000362">
    <property type="protein sequence ID" value="CAF1417981.1"/>
    <property type="molecule type" value="Genomic_DNA"/>
</dbReference>
<dbReference type="Gene3D" id="1.10.530.10">
    <property type="match status" value="1"/>
</dbReference>
<feature type="transmembrane region" description="Helical" evidence="1">
    <location>
        <begin position="147"/>
        <end position="165"/>
    </location>
</feature>
<dbReference type="InterPro" id="IPR023346">
    <property type="entry name" value="Lysozyme-like_dom_sf"/>
</dbReference>
<dbReference type="AlphaFoldDB" id="A0A815M817"/>
<gene>
    <name evidence="3" type="ORF">EDS130_LOCUS37243</name>
</gene>
<feature type="signal peptide" evidence="2">
    <location>
        <begin position="1"/>
        <end position="17"/>
    </location>
</feature>
<feature type="transmembrane region" description="Helical" evidence="1">
    <location>
        <begin position="219"/>
        <end position="242"/>
    </location>
</feature>
<dbReference type="SUPFAM" id="SSF53955">
    <property type="entry name" value="Lysozyme-like"/>
    <property type="match status" value="1"/>
</dbReference>
<keyword evidence="1" id="KW-1133">Transmembrane helix</keyword>
<dbReference type="SUPFAM" id="SSF81321">
    <property type="entry name" value="Family A G protein-coupled receptor-like"/>
    <property type="match status" value="1"/>
</dbReference>
<dbReference type="Proteomes" id="UP000663852">
    <property type="component" value="Unassembled WGS sequence"/>
</dbReference>
<organism evidence="3 4">
    <name type="scientific">Adineta ricciae</name>
    <name type="common">Rotifer</name>
    <dbReference type="NCBI Taxonomy" id="249248"/>
    <lineage>
        <taxon>Eukaryota</taxon>
        <taxon>Metazoa</taxon>
        <taxon>Spiralia</taxon>
        <taxon>Gnathifera</taxon>
        <taxon>Rotifera</taxon>
        <taxon>Eurotatoria</taxon>
        <taxon>Bdelloidea</taxon>
        <taxon>Adinetida</taxon>
        <taxon>Adinetidae</taxon>
        <taxon>Adineta</taxon>
    </lineage>
</organism>
<feature type="transmembrane region" description="Helical" evidence="1">
    <location>
        <begin position="186"/>
        <end position="207"/>
    </location>
</feature>
<evidence type="ECO:0000256" key="2">
    <source>
        <dbReference type="SAM" id="SignalP"/>
    </source>
</evidence>
<protein>
    <submittedName>
        <fullName evidence="3">Uncharacterized protein</fullName>
    </submittedName>
</protein>
<comment type="caution">
    <text evidence="3">The sequence shown here is derived from an EMBL/GenBank/DDBJ whole genome shotgun (WGS) entry which is preliminary data.</text>
</comment>
<sequence>MPLIPACLLAFIACVISYNCGQEIITEQNFACVFNAISAAVRTSRFDGLKKSGWKASNIDEAAVFLAHVFHETDGLKTVREYCAPGCGTNYAGSWCSIKGKPNKLYYGRVHPCNRPFIYRFEFCLRYFCIIDTPWLALWDSILHNTIPAYIIVIFNIVLLIRVLYQRFIIRQRIDWRNYKRLASQTLSISALYLFLHLPPLTLYTLYSFGLSRSIASDYYFDSLFFDNGIILFTPFVCVGSLPDLRTKIKNAFYFWRNRSAVAPDQMMMNRMQNIQTVIHR</sequence>
<reference evidence="3" key="1">
    <citation type="submission" date="2021-02" db="EMBL/GenBank/DDBJ databases">
        <authorList>
            <person name="Nowell W R."/>
        </authorList>
    </citation>
    <scope>NUCLEOTIDE SEQUENCE</scope>
</reference>
<keyword evidence="1" id="KW-0472">Membrane</keyword>
<name>A0A815M817_ADIRI</name>
<evidence type="ECO:0000313" key="4">
    <source>
        <dbReference type="Proteomes" id="UP000663852"/>
    </source>
</evidence>